<evidence type="ECO:0000256" key="2">
    <source>
        <dbReference type="ARBA" id="ARBA00022803"/>
    </source>
</evidence>
<dbReference type="PANTHER" id="PTHR45831">
    <property type="entry name" value="LD24721P"/>
    <property type="match status" value="1"/>
</dbReference>
<name>A0A380S6L4_FIBSU</name>
<keyword evidence="1" id="KW-0677">Repeat</keyword>
<dbReference type="GO" id="GO:0006620">
    <property type="term" value="P:post-translational protein targeting to endoplasmic reticulum membrane"/>
    <property type="evidence" value="ECO:0007669"/>
    <property type="project" value="TreeGrafter"/>
</dbReference>
<dbReference type="Pfam" id="PF14559">
    <property type="entry name" value="TPR_19"/>
    <property type="match status" value="1"/>
</dbReference>
<keyword evidence="5" id="KW-0732">Signal</keyword>
<dbReference type="Gene3D" id="1.25.40.10">
    <property type="entry name" value="Tetratricopeptide repeat domain"/>
    <property type="match status" value="1"/>
</dbReference>
<proteinExistence type="predicted"/>
<dbReference type="EMBL" id="UHJL01000003">
    <property type="protein sequence ID" value="SUQ24785.1"/>
    <property type="molecule type" value="Genomic_DNA"/>
</dbReference>
<feature type="chain" id="PRO_5016747251" evidence="5">
    <location>
        <begin position="23"/>
        <end position="249"/>
    </location>
</feature>
<protein>
    <submittedName>
        <fullName evidence="6">TPR repeat-containing protein</fullName>
    </submittedName>
</protein>
<feature type="region of interest" description="Disordered" evidence="4">
    <location>
        <begin position="155"/>
        <end position="176"/>
    </location>
</feature>
<evidence type="ECO:0000256" key="4">
    <source>
        <dbReference type="SAM" id="MobiDB-lite"/>
    </source>
</evidence>
<dbReference type="GO" id="GO:0016020">
    <property type="term" value="C:membrane"/>
    <property type="evidence" value="ECO:0007669"/>
    <property type="project" value="TreeGrafter"/>
</dbReference>
<feature type="repeat" description="TPR" evidence="3">
    <location>
        <begin position="55"/>
        <end position="88"/>
    </location>
</feature>
<evidence type="ECO:0000256" key="1">
    <source>
        <dbReference type="ARBA" id="ARBA00022737"/>
    </source>
</evidence>
<evidence type="ECO:0000256" key="5">
    <source>
        <dbReference type="SAM" id="SignalP"/>
    </source>
</evidence>
<dbReference type="GO" id="GO:0072380">
    <property type="term" value="C:TRC complex"/>
    <property type="evidence" value="ECO:0007669"/>
    <property type="project" value="TreeGrafter"/>
</dbReference>
<evidence type="ECO:0000256" key="3">
    <source>
        <dbReference type="PROSITE-ProRule" id="PRU00339"/>
    </source>
</evidence>
<evidence type="ECO:0000313" key="6">
    <source>
        <dbReference type="EMBL" id="SUQ24785.1"/>
    </source>
</evidence>
<accession>A0A380S6L4</accession>
<dbReference type="InterPro" id="IPR019734">
    <property type="entry name" value="TPR_rpt"/>
</dbReference>
<sequence length="249" mass="27940">MRISTVFKICSLSMLMAVASFARPINDGNKLFAAGDYAGALEKYMKAREAEPANPLLFYNIGTCQYKLGNFEEAKKELESAVRMPDKNMAAKAAYNLANTHFRVGEKAQEPSARIAAWRESVAYLKKAIDLDNDFENAKKNVEIVQRKLKEELDKQKENKDQNQNQNDQKQPPLSDNAKQVLARALQLCKDGKYAEGKQMLENLIAEDETASQLSGHVQRIDDVIEIKAGRKPKTKIDASNTDNDLEVI</sequence>
<dbReference type="RefSeq" id="WP_109573178.1">
    <property type="nucleotide sequence ID" value="NZ_UHJL01000003.1"/>
</dbReference>
<dbReference type="PROSITE" id="PS50005">
    <property type="entry name" value="TPR"/>
    <property type="match status" value="1"/>
</dbReference>
<dbReference type="SUPFAM" id="SSF48452">
    <property type="entry name" value="TPR-like"/>
    <property type="match status" value="1"/>
</dbReference>
<dbReference type="Proteomes" id="UP000255423">
    <property type="component" value="Unassembled WGS sequence"/>
</dbReference>
<evidence type="ECO:0000313" key="7">
    <source>
        <dbReference type="Proteomes" id="UP000255423"/>
    </source>
</evidence>
<dbReference type="PANTHER" id="PTHR45831:SF2">
    <property type="entry name" value="LD24721P"/>
    <property type="match status" value="1"/>
</dbReference>
<feature type="compositionally biased region" description="Low complexity" evidence="4">
    <location>
        <begin position="162"/>
        <end position="171"/>
    </location>
</feature>
<dbReference type="AlphaFoldDB" id="A0A380S6L4"/>
<dbReference type="GO" id="GO:0060090">
    <property type="term" value="F:molecular adaptor activity"/>
    <property type="evidence" value="ECO:0007669"/>
    <property type="project" value="TreeGrafter"/>
</dbReference>
<reference evidence="6 7" key="1">
    <citation type="submission" date="2017-08" db="EMBL/GenBank/DDBJ databases">
        <authorList>
            <person name="de Groot N.N."/>
        </authorList>
    </citation>
    <scope>NUCLEOTIDE SEQUENCE [LARGE SCALE GENOMIC DNA]</scope>
    <source>
        <strain evidence="6 7">HM2</strain>
    </source>
</reference>
<dbReference type="InterPro" id="IPR011990">
    <property type="entry name" value="TPR-like_helical_dom_sf"/>
</dbReference>
<dbReference type="InterPro" id="IPR047150">
    <property type="entry name" value="SGT"/>
</dbReference>
<gene>
    <name evidence="6" type="ORF">SAMN05661053_2199</name>
</gene>
<feature type="signal peptide" evidence="5">
    <location>
        <begin position="1"/>
        <end position="22"/>
    </location>
</feature>
<keyword evidence="2 3" id="KW-0802">TPR repeat</keyword>
<organism evidence="6 7">
    <name type="scientific">Fibrobacter succinogenes</name>
    <name type="common">Bacteroides succinogenes</name>
    <dbReference type="NCBI Taxonomy" id="833"/>
    <lineage>
        <taxon>Bacteria</taxon>
        <taxon>Pseudomonadati</taxon>
        <taxon>Fibrobacterota</taxon>
        <taxon>Fibrobacteria</taxon>
        <taxon>Fibrobacterales</taxon>
        <taxon>Fibrobacteraceae</taxon>
        <taxon>Fibrobacter</taxon>
    </lineage>
</organism>
<dbReference type="SMART" id="SM00028">
    <property type="entry name" value="TPR"/>
    <property type="match status" value="4"/>
</dbReference>